<evidence type="ECO:0000256" key="1">
    <source>
        <dbReference type="SAM" id="Phobius"/>
    </source>
</evidence>
<organism evidence="2">
    <name type="scientific">Salvia splendens</name>
    <name type="common">Scarlet sage</name>
    <dbReference type="NCBI Taxonomy" id="180675"/>
    <lineage>
        <taxon>Eukaryota</taxon>
        <taxon>Viridiplantae</taxon>
        <taxon>Streptophyta</taxon>
        <taxon>Embryophyta</taxon>
        <taxon>Tracheophyta</taxon>
        <taxon>Spermatophyta</taxon>
        <taxon>Magnoliopsida</taxon>
        <taxon>eudicotyledons</taxon>
        <taxon>Gunneridae</taxon>
        <taxon>Pentapetalae</taxon>
        <taxon>asterids</taxon>
        <taxon>lamiids</taxon>
        <taxon>Lamiales</taxon>
        <taxon>Lamiaceae</taxon>
        <taxon>Nepetoideae</taxon>
        <taxon>Mentheae</taxon>
        <taxon>Salviinae</taxon>
        <taxon>Salvia</taxon>
        <taxon>Salvia subgen. Calosphace</taxon>
        <taxon>core Calosphace</taxon>
    </lineage>
</organism>
<gene>
    <name evidence="2" type="ORF">SASPL_157458</name>
</gene>
<dbReference type="PANTHER" id="PTHR33736">
    <property type="entry name" value="F-BOX PROTEIN-RELATED"/>
    <property type="match status" value="1"/>
</dbReference>
<keyword evidence="1" id="KW-0472">Membrane</keyword>
<proteinExistence type="predicted"/>
<comment type="caution">
    <text evidence="2">The sequence shown here is derived from an EMBL/GenBank/DDBJ whole genome shotgun (WGS) entry which is preliminary data.</text>
</comment>
<dbReference type="OrthoDB" id="919035at2759"/>
<keyword evidence="1" id="KW-1133">Transmembrane helix</keyword>
<dbReference type="PANTHER" id="PTHR33736:SF18">
    <property type="entry name" value="F-BOX DOMAIN-CONTAINING PROTEIN"/>
    <property type="match status" value="1"/>
</dbReference>
<evidence type="ECO:0008006" key="4">
    <source>
        <dbReference type="Google" id="ProtNLM"/>
    </source>
</evidence>
<dbReference type="AlphaFoldDB" id="A0A8X8YUZ6"/>
<sequence length="330" mass="36337">MPSTTTDHGGAATEIAALHPDIIQSHILNRLDGPTLASTSCASAQLLSLSSDDLLWRHICNSTWPSTAHPTVRAAISSFPSAHRSFYSDSFPSVSSTRRRRTPHAPQTQLLISAIDVYCDDNLIYSKVKETDTLSGWFQSSPFRIDLVDPKEAVNAPLKFDGDDGACMELARARLRVSWILIDARKKRAVNIASAAAVEARRHWLTEDIQLRYATVVDAGDGELVQCAALLTCGGKDGGTFQIREISMQIEDMEGKILTGADSLGVIDAAMDGRRLRSEVKAQSEAFEMFLRMKIQSRERKQRRERSLDMVCIAAGVAIFVGIWAFVLSR</sequence>
<dbReference type="EMBL" id="PNBA02000877">
    <property type="protein sequence ID" value="KAG6382829.1"/>
    <property type="molecule type" value="Genomic_DNA"/>
</dbReference>
<reference evidence="2" key="1">
    <citation type="submission" date="2018-01" db="EMBL/GenBank/DDBJ databases">
        <authorList>
            <person name="Mao J.F."/>
        </authorList>
    </citation>
    <scope>NUCLEOTIDE SEQUENCE</scope>
    <source>
        <strain evidence="2">Huo1</strain>
        <tissue evidence="2">Leaf</tissue>
    </source>
</reference>
<evidence type="ECO:0000313" key="2">
    <source>
        <dbReference type="EMBL" id="KAG6382829.1"/>
    </source>
</evidence>
<evidence type="ECO:0000313" key="3">
    <source>
        <dbReference type="Proteomes" id="UP000298416"/>
    </source>
</evidence>
<dbReference type="Proteomes" id="UP000298416">
    <property type="component" value="Unassembled WGS sequence"/>
</dbReference>
<dbReference type="Gene3D" id="1.20.1280.50">
    <property type="match status" value="1"/>
</dbReference>
<name>A0A8X8YUZ6_SALSN</name>
<keyword evidence="3" id="KW-1185">Reference proteome</keyword>
<dbReference type="InterPro" id="IPR036047">
    <property type="entry name" value="F-box-like_dom_sf"/>
</dbReference>
<dbReference type="InterPro" id="IPR045283">
    <property type="entry name" value="AT3G44326-like"/>
</dbReference>
<protein>
    <recommendedName>
        <fullName evidence="4">F-box domain-containing protein</fullName>
    </recommendedName>
</protein>
<dbReference type="SUPFAM" id="SSF81383">
    <property type="entry name" value="F-box domain"/>
    <property type="match status" value="1"/>
</dbReference>
<feature type="transmembrane region" description="Helical" evidence="1">
    <location>
        <begin position="308"/>
        <end position="327"/>
    </location>
</feature>
<accession>A0A8X8YUZ6</accession>
<reference evidence="2" key="2">
    <citation type="submission" date="2020-08" db="EMBL/GenBank/DDBJ databases">
        <title>Plant Genome Project.</title>
        <authorList>
            <person name="Zhang R.-G."/>
        </authorList>
    </citation>
    <scope>NUCLEOTIDE SEQUENCE</scope>
    <source>
        <strain evidence="2">Huo1</strain>
        <tissue evidence="2">Leaf</tissue>
    </source>
</reference>
<keyword evidence="1" id="KW-0812">Transmembrane</keyword>